<dbReference type="SUPFAM" id="SSF159006">
    <property type="entry name" value="YopX-like"/>
    <property type="match status" value="1"/>
</dbReference>
<dbReference type="Proteomes" id="UP001144347">
    <property type="component" value="Unassembled WGS sequence"/>
</dbReference>
<dbReference type="Pfam" id="PF09643">
    <property type="entry name" value="YopX"/>
    <property type="match status" value="1"/>
</dbReference>
<accession>A0ABT4LAK7</accession>
<comment type="caution">
    <text evidence="2">The sequence shown here is derived from an EMBL/GenBank/DDBJ whole genome shotgun (WGS) entry which is preliminary data.</text>
</comment>
<sequence length="136" mass="15774">MREIKFRVWNQDEKKYFIPFIGGRIDLGLQYYETHVKCAYPEQFTGLKDKNGKDIYEGDILHFKTYAGGGFAKTGIDCYAEVVFGDHNLKDDVLYRSHGFYLLTGKSYSPTSIHYWLKSHKAVVISNIHENPDLIK</sequence>
<dbReference type="InterPro" id="IPR019096">
    <property type="entry name" value="YopX_protein"/>
</dbReference>
<dbReference type="EMBL" id="JAPWGM010000004">
    <property type="protein sequence ID" value="MCZ4244962.1"/>
    <property type="molecule type" value="Genomic_DNA"/>
</dbReference>
<proteinExistence type="predicted"/>
<organism evidence="2 3">
    <name type="scientific">Pedobacter punctiformis</name>
    <dbReference type="NCBI Taxonomy" id="3004097"/>
    <lineage>
        <taxon>Bacteria</taxon>
        <taxon>Pseudomonadati</taxon>
        <taxon>Bacteroidota</taxon>
        <taxon>Sphingobacteriia</taxon>
        <taxon>Sphingobacteriales</taxon>
        <taxon>Sphingobacteriaceae</taxon>
        <taxon>Pedobacter</taxon>
    </lineage>
</organism>
<evidence type="ECO:0000313" key="2">
    <source>
        <dbReference type="EMBL" id="MCZ4244962.1"/>
    </source>
</evidence>
<keyword evidence="3" id="KW-1185">Reference proteome</keyword>
<protein>
    <submittedName>
        <fullName evidence="2">YopX family protein</fullName>
    </submittedName>
</protein>
<reference evidence="2" key="1">
    <citation type="submission" date="2022-12" db="EMBL/GenBank/DDBJ databases">
        <title>Genome sequence of HCMS5-2.</title>
        <authorList>
            <person name="Woo H."/>
        </authorList>
    </citation>
    <scope>NUCLEOTIDE SEQUENCE</scope>
    <source>
        <strain evidence="2">HCMS5-2</strain>
    </source>
</reference>
<evidence type="ECO:0000259" key="1">
    <source>
        <dbReference type="Pfam" id="PF09643"/>
    </source>
</evidence>
<dbReference type="Gene3D" id="2.30.30.290">
    <property type="entry name" value="YopX-like domains"/>
    <property type="match status" value="1"/>
</dbReference>
<feature type="domain" description="YopX protein" evidence="1">
    <location>
        <begin position="42"/>
        <end position="136"/>
    </location>
</feature>
<name>A0ABT4LAK7_9SPHI</name>
<dbReference type="RefSeq" id="WP_269428015.1">
    <property type="nucleotide sequence ID" value="NZ_JAPWGM010000004.1"/>
</dbReference>
<gene>
    <name evidence="2" type="ORF">O0955_13195</name>
</gene>
<evidence type="ECO:0000313" key="3">
    <source>
        <dbReference type="Proteomes" id="UP001144347"/>
    </source>
</evidence>
<dbReference type="InterPro" id="IPR023385">
    <property type="entry name" value="YopX-like_C"/>
</dbReference>